<dbReference type="PANTHER" id="PTHR36833">
    <property type="entry name" value="SLR0610 PROTEIN-RELATED"/>
    <property type="match status" value="1"/>
</dbReference>
<evidence type="ECO:0000313" key="2">
    <source>
        <dbReference type="EMBL" id="HCL01939.1"/>
    </source>
</evidence>
<reference evidence="2 3" key="1">
    <citation type="journal article" date="2018" name="Nat. Biotechnol.">
        <title>A standardized bacterial taxonomy based on genome phylogeny substantially revises the tree of life.</title>
        <authorList>
            <person name="Parks D.H."/>
            <person name="Chuvochina M."/>
            <person name="Waite D.W."/>
            <person name="Rinke C."/>
            <person name="Skarshewski A."/>
            <person name="Chaumeil P.A."/>
            <person name="Hugenholtz P."/>
        </authorList>
    </citation>
    <scope>NUCLEOTIDE SEQUENCE [LARGE SCALE GENOMIC DNA]</scope>
    <source>
        <strain evidence="2">UBA11728</strain>
    </source>
</reference>
<dbReference type="PANTHER" id="PTHR36833:SF1">
    <property type="entry name" value="INTEGRAL MEMBRANE TRANSPORT PROTEIN"/>
    <property type="match status" value="1"/>
</dbReference>
<accession>A0A3D2X467</accession>
<gene>
    <name evidence="2" type="ORF">DHW61_05895</name>
</gene>
<feature type="transmembrane region" description="Helical" evidence="1">
    <location>
        <begin position="202"/>
        <end position="220"/>
    </location>
</feature>
<dbReference type="AlphaFoldDB" id="A0A3D2X467"/>
<organism evidence="2 3">
    <name type="scientific">Lachnoclostridium phytofermentans</name>
    <dbReference type="NCBI Taxonomy" id="66219"/>
    <lineage>
        <taxon>Bacteria</taxon>
        <taxon>Bacillati</taxon>
        <taxon>Bacillota</taxon>
        <taxon>Clostridia</taxon>
        <taxon>Lachnospirales</taxon>
        <taxon>Lachnospiraceae</taxon>
    </lineage>
</organism>
<sequence length="264" mass="29673">MLTVAKKELKIVWLSVKYNVMREMINRASFLMNVIFMILNNASFIIQWMILFQLKKDIGGYEMNDVLTLWALTASTFGISRIFFCGAFQLPNLIMNGKLDAFLVQPKNTLLSVCCSSISTSAIGDLLYGYLVIILFNFSIQRLLLFTYFTVLGGITLTAFAVIVGSSSFLIVRGDILADNLNGAMINFSTYPEGIFKGTVRFLLYTIIPVGIVNYLPILVLREFKMIYLIAVTAFAVVLTVLAFWVFEKGLKRYSSSNLMSARV</sequence>
<feature type="transmembrane region" description="Helical" evidence="1">
    <location>
        <begin position="143"/>
        <end position="172"/>
    </location>
</feature>
<evidence type="ECO:0000313" key="3">
    <source>
        <dbReference type="Proteomes" id="UP000262969"/>
    </source>
</evidence>
<evidence type="ECO:0000256" key="1">
    <source>
        <dbReference type="SAM" id="Phobius"/>
    </source>
</evidence>
<evidence type="ECO:0008006" key="4">
    <source>
        <dbReference type="Google" id="ProtNLM"/>
    </source>
</evidence>
<feature type="transmembrane region" description="Helical" evidence="1">
    <location>
        <begin position="66"/>
        <end position="90"/>
    </location>
</feature>
<keyword evidence="1" id="KW-0812">Transmembrane</keyword>
<comment type="caution">
    <text evidence="2">The sequence shown here is derived from an EMBL/GenBank/DDBJ whole genome shotgun (WGS) entry which is preliminary data.</text>
</comment>
<dbReference type="EMBL" id="DPVV01000200">
    <property type="protein sequence ID" value="HCL01939.1"/>
    <property type="molecule type" value="Genomic_DNA"/>
</dbReference>
<feature type="transmembrane region" description="Helical" evidence="1">
    <location>
        <begin position="227"/>
        <end position="247"/>
    </location>
</feature>
<feature type="transmembrane region" description="Helical" evidence="1">
    <location>
        <begin position="30"/>
        <end position="54"/>
    </location>
</feature>
<protein>
    <recommendedName>
        <fullName evidence="4">ABC transporter permease</fullName>
    </recommendedName>
</protein>
<dbReference type="Pfam" id="PF06182">
    <property type="entry name" value="ABC2_membrane_6"/>
    <property type="match status" value="1"/>
</dbReference>
<keyword evidence="1" id="KW-0472">Membrane</keyword>
<name>A0A3D2X467_9FIRM</name>
<dbReference type="InterPro" id="IPR010390">
    <property type="entry name" value="ABC-2_transporter-like"/>
</dbReference>
<dbReference type="Proteomes" id="UP000262969">
    <property type="component" value="Unassembled WGS sequence"/>
</dbReference>
<proteinExistence type="predicted"/>
<keyword evidence="1" id="KW-1133">Transmembrane helix</keyword>